<dbReference type="InterPro" id="IPR022927">
    <property type="entry name" value="RppH"/>
</dbReference>
<dbReference type="AlphaFoldDB" id="A0A7U7J496"/>
<accession>A0A7U7J496</accession>
<evidence type="ECO:0000256" key="1">
    <source>
        <dbReference type="ARBA" id="ARBA00001936"/>
    </source>
</evidence>
<dbReference type="EMBL" id="CBTK010000124">
    <property type="protein sequence ID" value="CDH45131.1"/>
    <property type="molecule type" value="Genomic_DNA"/>
</dbReference>
<proteinExistence type="inferred from homology"/>
<dbReference type="FunFam" id="3.90.79.10:FF:000001">
    <property type="entry name" value="RNA pyrophosphohydrolase"/>
    <property type="match status" value="1"/>
</dbReference>
<dbReference type="PRINTS" id="PR00502">
    <property type="entry name" value="NUDIXFAMILY"/>
</dbReference>
<dbReference type="CDD" id="cd03671">
    <property type="entry name" value="NUDIX_Ap4A_hydrolase_plant_like"/>
    <property type="match status" value="1"/>
</dbReference>
<organism evidence="6 7">
    <name type="scientific">Candidatus Contendobacter odensis Run_B_J11</name>
    <dbReference type="NCBI Taxonomy" id="1400861"/>
    <lineage>
        <taxon>Bacteria</taxon>
        <taxon>Pseudomonadati</taxon>
        <taxon>Pseudomonadota</taxon>
        <taxon>Gammaproteobacteria</taxon>
        <taxon>Candidatus Competibacteraceae</taxon>
        <taxon>Candidatus Contendibacter</taxon>
    </lineage>
</organism>
<dbReference type="SUPFAM" id="SSF55811">
    <property type="entry name" value="Nudix"/>
    <property type="match status" value="1"/>
</dbReference>
<dbReference type="PANTHER" id="PTHR43046:SF14">
    <property type="entry name" value="MUTT_NUDIX FAMILY PROTEIN"/>
    <property type="match status" value="1"/>
</dbReference>
<dbReference type="HAMAP" id="MF_00298">
    <property type="entry name" value="Nudix_RppH"/>
    <property type="match status" value="1"/>
</dbReference>
<dbReference type="EC" id="3.6.1.-" evidence="4"/>
<dbReference type="PANTHER" id="PTHR43046">
    <property type="entry name" value="GDP-MANNOSE MANNOSYL HYDROLASE"/>
    <property type="match status" value="1"/>
</dbReference>
<evidence type="ECO:0000313" key="7">
    <source>
        <dbReference type="Proteomes" id="UP000019184"/>
    </source>
</evidence>
<feature type="short sequence motif" description="Nudix box" evidence="4">
    <location>
        <begin position="38"/>
        <end position="59"/>
    </location>
</feature>
<dbReference type="NCBIfam" id="NF001934">
    <property type="entry name" value="PRK00714.1-1"/>
    <property type="match status" value="1"/>
</dbReference>
<dbReference type="Pfam" id="PF00293">
    <property type="entry name" value="NUDIX"/>
    <property type="match status" value="1"/>
</dbReference>
<dbReference type="InterPro" id="IPR000086">
    <property type="entry name" value="NUDIX_hydrolase_dom"/>
</dbReference>
<dbReference type="OrthoDB" id="9816040at2"/>
<comment type="cofactor">
    <cofactor evidence="4">
        <name>a divalent metal cation</name>
        <dbReference type="ChEBI" id="CHEBI:60240"/>
    </cofactor>
</comment>
<feature type="domain" description="Nudix hydrolase" evidence="5">
    <location>
        <begin position="6"/>
        <end position="149"/>
    </location>
</feature>
<evidence type="ECO:0000256" key="2">
    <source>
        <dbReference type="ARBA" id="ARBA00001946"/>
    </source>
</evidence>
<dbReference type="PROSITE" id="PS51462">
    <property type="entry name" value="NUDIX"/>
    <property type="match status" value="1"/>
</dbReference>
<dbReference type="GO" id="GO:0034353">
    <property type="term" value="F:mRNA 5'-diphosphatase activity"/>
    <property type="evidence" value="ECO:0007669"/>
    <property type="project" value="UniProtKB-ARBA"/>
</dbReference>
<dbReference type="PROSITE" id="PS00893">
    <property type="entry name" value="NUDIX_BOX"/>
    <property type="match status" value="1"/>
</dbReference>
<evidence type="ECO:0000259" key="5">
    <source>
        <dbReference type="PROSITE" id="PS51462"/>
    </source>
</evidence>
<evidence type="ECO:0000313" key="6">
    <source>
        <dbReference type="EMBL" id="CDH45131.1"/>
    </source>
</evidence>
<gene>
    <name evidence="4" type="primary">rppH</name>
    <name evidence="4" type="synonym">nudH</name>
    <name evidence="6" type="ORF">BN874_210011</name>
</gene>
<dbReference type="Proteomes" id="UP000019184">
    <property type="component" value="Unassembled WGS sequence"/>
</dbReference>
<dbReference type="InterPro" id="IPR020476">
    <property type="entry name" value="Nudix_hydrolase"/>
</dbReference>
<comment type="cofactor">
    <cofactor evidence="2">
        <name>Mg(2+)</name>
        <dbReference type="ChEBI" id="CHEBI:18420"/>
    </cofactor>
</comment>
<dbReference type="NCBIfam" id="NF001938">
    <property type="entry name" value="PRK00714.1-5"/>
    <property type="match status" value="1"/>
</dbReference>
<comment type="cofactor">
    <cofactor evidence="1">
        <name>Mn(2+)</name>
        <dbReference type="ChEBI" id="CHEBI:29035"/>
    </cofactor>
</comment>
<dbReference type="InterPro" id="IPR020084">
    <property type="entry name" value="NUDIX_hydrolase_CS"/>
</dbReference>
<keyword evidence="7" id="KW-1185">Reference proteome</keyword>
<dbReference type="Gene3D" id="3.90.79.10">
    <property type="entry name" value="Nucleoside Triphosphate Pyrophosphohydrolase"/>
    <property type="match status" value="1"/>
</dbReference>
<comment type="similarity">
    <text evidence="4">Belongs to the Nudix hydrolase family. RppH subfamily.</text>
</comment>
<protein>
    <recommendedName>
        <fullName evidence="4">RNA pyrophosphohydrolase</fullName>
        <ecNumber evidence="4">3.6.1.-</ecNumber>
    </recommendedName>
    <alternativeName>
        <fullName evidence="4">(Di)nucleoside polyphosphate hydrolase</fullName>
    </alternativeName>
</protein>
<keyword evidence="3 4" id="KW-0378">Hydrolase</keyword>
<evidence type="ECO:0000256" key="3">
    <source>
        <dbReference type="ARBA" id="ARBA00022801"/>
    </source>
</evidence>
<evidence type="ECO:0000256" key="4">
    <source>
        <dbReference type="HAMAP-Rule" id="MF_00298"/>
    </source>
</evidence>
<reference evidence="6 7" key="1">
    <citation type="journal article" date="2014" name="ISME J.">
        <title>Candidatus Competibacter-lineage genomes retrieved from metagenomes reveal functional metabolic diversity.</title>
        <authorList>
            <person name="McIlroy S.J."/>
            <person name="Albertsen M."/>
            <person name="Andresen E.K."/>
            <person name="Saunders A.M."/>
            <person name="Kristiansen R."/>
            <person name="Stokholm-Bjerregaard M."/>
            <person name="Nielsen K.L."/>
            <person name="Nielsen P.H."/>
        </authorList>
    </citation>
    <scope>NUCLEOTIDE SEQUENCE [LARGE SCALE GENOMIC DNA]</scope>
    <source>
        <strain evidence="6 7">Run_B_J11</strain>
    </source>
</reference>
<dbReference type="InterPro" id="IPR015797">
    <property type="entry name" value="NUDIX_hydrolase-like_dom_sf"/>
</dbReference>
<comment type="caution">
    <text evidence="6">The sequence shown here is derived from an EMBL/GenBank/DDBJ whole genome shotgun (WGS) entry which is preliminary data.</text>
</comment>
<sequence length="278" mass="32208">MIDSEGYRPNVGIILCNADGRLFWAKRIGQYSWQFPQGGIRRDESPEQAMFRELAEEIGLRPEHVQVIGCTRGWLRYRLPKSLIRQGNQQTCIGQKQVWFLLRMVGGEDTVRLDSTERPEFDHWQWVDYWYPLRAVVPFKRHVYWRALRELAPLLLPCRRSQRTFRERTPRPDRSSAPIQSHQADVTMDVTIATARPLEPAHPPPEVKPTAVLLLRRTEVRKHPVITRMVVSARRSGVIDPLTGVAAPTRESSVVASVMDDPCLPRPPTPHPRRFFQR</sequence>
<dbReference type="NCBIfam" id="NF001937">
    <property type="entry name" value="PRK00714.1-4"/>
    <property type="match status" value="1"/>
</dbReference>
<comment type="function">
    <text evidence="4">Accelerates the degradation of transcripts by removing pyrophosphate from the 5'-end of triphosphorylated RNA, leading to a more labile monophosphorylated state that can stimulate subsequent ribonuclease cleavage.</text>
</comment>
<name>A0A7U7J496_9GAMM</name>